<dbReference type="Gene3D" id="3.30.70.1060">
    <property type="entry name" value="Dimeric alpha+beta barrel"/>
    <property type="match status" value="1"/>
</dbReference>
<accession>A0AAV5A0T3</accession>
<protein>
    <recommendedName>
        <fullName evidence="1">YCII-related domain-containing protein</fullName>
    </recommendedName>
</protein>
<feature type="domain" description="YCII-related" evidence="1">
    <location>
        <begin position="16"/>
        <end position="97"/>
    </location>
</feature>
<proteinExistence type="predicted"/>
<dbReference type="EMBL" id="BPWL01000002">
    <property type="protein sequence ID" value="GJJ06889.1"/>
    <property type="molecule type" value="Genomic_DNA"/>
</dbReference>
<dbReference type="SUPFAM" id="SSF54909">
    <property type="entry name" value="Dimeric alpha+beta barrel"/>
    <property type="match status" value="1"/>
</dbReference>
<dbReference type="Pfam" id="PF03795">
    <property type="entry name" value="YCII"/>
    <property type="match status" value="1"/>
</dbReference>
<sequence>MSNSNLHSFVLYAPDYTDEGALQRRLAVRGQHFATSHELRGKGVYGVAGGLLSDDGVGAVDPAQKLIGSMIIINAGSLEEARKIAENDVYWTANVWDKERTTLVPFLMAKLSPS</sequence>
<evidence type="ECO:0000259" key="1">
    <source>
        <dbReference type="Pfam" id="PF03795"/>
    </source>
</evidence>
<organism evidence="2 3">
    <name type="scientific">Clathrus columnatus</name>
    <dbReference type="NCBI Taxonomy" id="1419009"/>
    <lineage>
        <taxon>Eukaryota</taxon>
        <taxon>Fungi</taxon>
        <taxon>Dikarya</taxon>
        <taxon>Basidiomycota</taxon>
        <taxon>Agaricomycotina</taxon>
        <taxon>Agaricomycetes</taxon>
        <taxon>Phallomycetidae</taxon>
        <taxon>Phallales</taxon>
        <taxon>Clathraceae</taxon>
        <taxon>Clathrus</taxon>
    </lineage>
</organism>
<dbReference type="PANTHER" id="PTHR33606">
    <property type="entry name" value="PROTEIN YCII"/>
    <property type="match status" value="1"/>
</dbReference>
<dbReference type="InterPro" id="IPR005545">
    <property type="entry name" value="YCII"/>
</dbReference>
<dbReference type="InterPro" id="IPR051807">
    <property type="entry name" value="Sec-metab_biosynth-assoc"/>
</dbReference>
<keyword evidence="3" id="KW-1185">Reference proteome</keyword>
<reference evidence="2" key="1">
    <citation type="submission" date="2021-10" db="EMBL/GenBank/DDBJ databases">
        <title>De novo Genome Assembly of Clathrus columnatus (Basidiomycota, Fungi) Using Illumina and Nanopore Sequence Data.</title>
        <authorList>
            <person name="Ogiso-Tanaka E."/>
            <person name="Itagaki H."/>
            <person name="Hosoya T."/>
            <person name="Hosaka K."/>
        </authorList>
    </citation>
    <scope>NUCLEOTIDE SEQUENCE</scope>
    <source>
        <strain evidence="2">MO-923</strain>
    </source>
</reference>
<comment type="caution">
    <text evidence="2">The sequence shown here is derived from an EMBL/GenBank/DDBJ whole genome shotgun (WGS) entry which is preliminary data.</text>
</comment>
<gene>
    <name evidence="2" type="ORF">Clacol_001085</name>
</gene>
<dbReference type="PANTHER" id="PTHR33606:SF3">
    <property type="entry name" value="PROTEIN YCII"/>
    <property type="match status" value="1"/>
</dbReference>
<evidence type="ECO:0000313" key="2">
    <source>
        <dbReference type="EMBL" id="GJJ06889.1"/>
    </source>
</evidence>
<evidence type="ECO:0000313" key="3">
    <source>
        <dbReference type="Proteomes" id="UP001050691"/>
    </source>
</evidence>
<dbReference type="AlphaFoldDB" id="A0AAV5A0T3"/>
<dbReference type="InterPro" id="IPR011008">
    <property type="entry name" value="Dimeric_a/b-barrel"/>
</dbReference>
<dbReference type="Proteomes" id="UP001050691">
    <property type="component" value="Unassembled WGS sequence"/>
</dbReference>
<name>A0AAV5A0T3_9AGAM</name>